<dbReference type="KEGG" id="egt:105971293"/>
<protein>
    <submittedName>
        <fullName evidence="1">Uncharacterized protein</fullName>
    </submittedName>
</protein>
<evidence type="ECO:0000313" key="1">
    <source>
        <dbReference type="EMBL" id="EYU25471.1"/>
    </source>
</evidence>
<dbReference type="Proteomes" id="UP000030748">
    <property type="component" value="Unassembled WGS sequence"/>
</dbReference>
<sequence length="85" mass="8866">MNTSKGTERVNDDGAVEIAVETVDYRTPPGLDKEPIPEKVEVTHVIHADDHSAGTAGVVAEAAVKVAEKIQSVKEAVTGGGNKTE</sequence>
<keyword evidence="2" id="KW-1185">Reference proteome</keyword>
<dbReference type="OMA" id="FCTMATK"/>
<organism evidence="1 2">
    <name type="scientific">Erythranthe guttata</name>
    <name type="common">Yellow monkey flower</name>
    <name type="synonym">Mimulus guttatus</name>
    <dbReference type="NCBI Taxonomy" id="4155"/>
    <lineage>
        <taxon>Eukaryota</taxon>
        <taxon>Viridiplantae</taxon>
        <taxon>Streptophyta</taxon>
        <taxon>Embryophyta</taxon>
        <taxon>Tracheophyta</taxon>
        <taxon>Spermatophyta</taxon>
        <taxon>Magnoliopsida</taxon>
        <taxon>eudicotyledons</taxon>
        <taxon>Gunneridae</taxon>
        <taxon>Pentapetalae</taxon>
        <taxon>asterids</taxon>
        <taxon>lamiids</taxon>
        <taxon>Lamiales</taxon>
        <taxon>Phrymaceae</taxon>
        <taxon>Erythranthe</taxon>
    </lineage>
</organism>
<accession>A0A022QC15</accession>
<name>A0A022QC15_ERYGU</name>
<dbReference type="EMBL" id="KI632002">
    <property type="protein sequence ID" value="EYU25471.1"/>
    <property type="molecule type" value="Genomic_DNA"/>
</dbReference>
<dbReference type="AlphaFoldDB" id="A0A022QC15"/>
<reference evidence="1 2" key="1">
    <citation type="journal article" date="2013" name="Proc. Natl. Acad. Sci. U.S.A.">
        <title>Fine-scale variation in meiotic recombination in Mimulus inferred from population shotgun sequencing.</title>
        <authorList>
            <person name="Hellsten U."/>
            <person name="Wright K.M."/>
            <person name="Jenkins J."/>
            <person name="Shu S."/>
            <person name="Yuan Y."/>
            <person name="Wessler S.R."/>
            <person name="Schmutz J."/>
            <person name="Willis J.H."/>
            <person name="Rokhsar D.S."/>
        </authorList>
    </citation>
    <scope>NUCLEOTIDE SEQUENCE [LARGE SCALE GENOMIC DNA]</scope>
    <source>
        <strain evidence="2">cv. DUN x IM62</strain>
    </source>
</reference>
<gene>
    <name evidence="1" type="ORF">MIMGU_mgv1a017269mg</name>
</gene>
<proteinExistence type="predicted"/>
<dbReference type="PhylomeDB" id="A0A022QC15"/>
<evidence type="ECO:0000313" key="2">
    <source>
        <dbReference type="Proteomes" id="UP000030748"/>
    </source>
</evidence>
<dbReference type="OrthoDB" id="1728115at2759"/>